<dbReference type="Proteomes" id="UP000008792">
    <property type="component" value="Unassembled WGS sequence"/>
</dbReference>
<accession>A0A0Q9WPT3</accession>
<organism evidence="2 3">
    <name type="scientific">Drosophila virilis</name>
    <name type="common">Fruit fly</name>
    <dbReference type="NCBI Taxonomy" id="7244"/>
    <lineage>
        <taxon>Eukaryota</taxon>
        <taxon>Metazoa</taxon>
        <taxon>Ecdysozoa</taxon>
        <taxon>Arthropoda</taxon>
        <taxon>Hexapoda</taxon>
        <taxon>Insecta</taxon>
        <taxon>Pterygota</taxon>
        <taxon>Neoptera</taxon>
        <taxon>Endopterygota</taxon>
        <taxon>Diptera</taxon>
        <taxon>Brachycera</taxon>
        <taxon>Muscomorpha</taxon>
        <taxon>Ephydroidea</taxon>
        <taxon>Drosophilidae</taxon>
        <taxon>Drosophila</taxon>
    </lineage>
</organism>
<dbReference type="AlphaFoldDB" id="A0A0Q9WPT3"/>
<gene>
    <name evidence="2" type="primary">Dvir\GJ25983</name>
    <name evidence="2" type="ORF">Dvir_GJ25983</name>
</gene>
<feature type="compositionally biased region" description="Basic residues" evidence="1">
    <location>
        <begin position="610"/>
        <end position="624"/>
    </location>
</feature>
<name>A0A0Q9WPT3_DROVI</name>
<sequence>MAAPNKEIFDKTEFSELLSKLSLKDLLKLEFRAENDNTLEAMVICEDQQKKMYLCKVCKVFQYGEKNLFCHLGGKKHCCKMESVKQLYLSTDREYTTVTKQCKNVKYIKKSNLAENLKYKEKIEKSCDLKSKSESSIKPKNIQFKADCKQLILKPAINNVIGAKTTSIDAKKTISANDTVNLVSNEKLAPKLITSVDQKTNSVKDDCAKKKMVTINQPVEKKILGCEDSAVKCGSDKLKTSSSFIKNKYEDELKKNIILQSHVTEKTDNEMLDPCKTDSVYALKSAAQSNIVINPLSMSKKTKISCVPISKLICSKMTTENNRNIDTISGFKTSNDILNSYHREDKCEEIDTISQSFKSEKVNIQNSNMYSPILPDSQNSTFESMSNITQVFGLLGIEYVIKIVKNLKDGAPKFLCTLCNITTDELSMHNHILSYNHRLKFCEKHFPTAIRQYKQYISHVPEHHVFKILAPILEKLAVAIEKHHGRETAYLCYEYSFTKNRQNIVSTVLNRRHASEVLGPAFTHVVDSKDVDFLVENAITNKLPFLKSNIVINEVILNTVNDPNNITMTQNEIANHVHFNEVKKTEIVDDETHKRMVDMFLRDTRNSQTLRHKQTSRISKRSRSRSSSIDRKRRRSIPLSISQWNIERKSLSPLRDGDIWQAYRHMVDQSVRELNTTFELYKSDPEEHPLYKDEWQKFWKRRKDELIAAGINHRSYNYQNEWILFFNARLEELYNQDIEYIKIKCRERLCLPMTNDNLSNSKYHVHIYDNLFDSVGPIKNHKSGDKNNIQCNESANINVIHVLRLLTALEDHLGSLGPSITELLAKALQIFKMHPDKANILLLTSENCAILETAKEKFTGLIISKMLDPVQERALKKAINDTEQLLIFAGKIRTELESSNTELSVSNLEFLKNSQSRVNTNILNKKQDRVDTIELASKLATSLISQGKTSINQEQLQQIVQVYSLIEKKKHRDSTSSTRSVSSLVNR</sequence>
<proteinExistence type="predicted"/>
<dbReference type="FunCoup" id="A0A0Q9WPT3">
    <property type="interactions" value="35"/>
</dbReference>
<dbReference type="InParanoid" id="A0A0Q9WPT3"/>
<reference evidence="2 3" key="1">
    <citation type="journal article" date="2007" name="Nature">
        <title>Evolution of genes and genomes on the Drosophila phylogeny.</title>
        <authorList>
            <consortium name="Drosophila 12 Genomes Consortium"/>
            <person name="Clark A.G."/>
            <person name="Eisen M.B."/>
            <person name="Smith D.R."/>
            <person name="Bergman C.M."/>
            <person name="Oliver B."/>
            <person name="Markow T.A."/>
            <person name="Kaufman T.C."/>
            <person name="Kellis M."/>
            <person name="Gelbart W."/>
            <person name="Iyer V.N."/>
            <person name="Pollard D.A."/>
            <person name="Sackton T.B."/>
            <person name="Larracuente A.M."/>
            <person name="Singh N.D."/>
            <person name="Abad J.P."/>
            <person name="Abt D.N."/>
            <person name="Adryan B."/>
            <person name="Aguade M."/>
            <person name="Akashi H."/>
            <person name="Anderson W.W."/>
            <person name="Aquadro C.F."/>
            <person name="Ardell D.H."/>
            <person name="Arguello R."/>
            <person name="Artieri C.G."/>
            <person name="Barbash D.A."/>
            <person name="Barker D."/>
            <person name="Barsanti P."/>
            <person name="Batterham P."/>
            <person name="Batzoglou S."/>
            <person name="Begun D."/>
            <person name="Bhutkar A."/>
            <person name="Blanco E."/>
            <person name="Bosak S.A."/>
            <person name="Bradley R.K."/>
            <person name="Brand A.D."/>
            <person name="Brent M.R."/>
            <person name="Brooks A.N."/>
            <person name="Brown R.H."/>
            <person name="Butlin R.K."/>
            <person name="Caggese C."/>
            <person name="Calvi B.R."/>
            <person name="Bernardo de Carvalho A."/>
            <person name="Caspi A."/>
            <person name="Castrezana S."/>
            <person name="Celniker S.E."/>
            <person name="Chang J.L."/>
            <person name="Chapple C."/>
            <person name="Chatterji S."/>
            <person name="Chinwalla A."/>
            <person name="Civetta A."/>
            <person name="Clifton S.W."/>
            <person name="Comeron J.M."/>
            <person name="Costello J.C."/>
            <person name="Coyne J.A."/>
            <person name="Daub J."/>
            <person name="David R.G."/>
            <person name="Delcher A.L."/>
            <person name="Delehaunty K."/>
            <person name="Do C.B."/>
            <person name="Ebling H."/>
            <person name="Edwards K."/>
            <person name="Eickbush T."/>
            <person name="Evans J.D."/>
            <person name="Filipski A."/>
            <person name="Findeiss S."/>
            <person name="Freyhult E."/>
            <person name="Fulton L."/>
            <person name="Fulton R."/>
            <person name="Garcia A.C."/>
            <person name="Gardiner A."/>
            <person name="Garfield D.A."/>
            <person name="Garvin B.E."/>
            <person name="Gibson G."/>
            <person name="Gilbert D."/>
            <person name="Gnerre S."/>
            <person name="Godfrey J."/>
            <person name="Good R."/>
            <person name="Gotea V."/>
            <person name="Gravely B."/>
            <person name="Greenberg A.J."/>
            <person name="Griffiths-Jones S."/>
            <person name="Gross S."/>
            <person name="Guigo R."/>
            <person name="Gustafson E.A."/>
            <person name="Haerty W."/>
            <person name="Hahn M.W."/>
            <person name="Halligan D.L."/>
            <person name="Halpern A.L."/>
            <person name="Halter G.M."/>
            <person name="Han M.V."/>
            <person name="Heger A."/>
            <person name="Hillier L."/>
            <person name="Hinrichs A.S."/>
            <person name="Holmes I."/>
            <person name="Hoskins R.A."/>
            <person name="Hubisz M.J."/>
            <person name="Hultmark D."/>
            <person name="Huntley M.A."/>
            <person name="Jaffe D.B."/>
            <person name="Jagadeeshan S."/>
            <person name="Jeck W.R."/>
            <person name="Johnson J."/>
            <person name="Jones C.D."/>
            <person name="Jordan W.C."/>
            <person name="Karpen G.H."/>
            <person name="Kataoka E."/>
            <person name="Keightley P.D."/>
            <person name="Kheradpour P."/>
            <person name="Kirkness E.F."/>
            <person name="Koerich L.B."/>
            <person name="Kristiansen K."/>
            <person name="Kudrna D."/>
            <person name="Kulathinal R.J."/>
            <person name="Kumar S."/>
            <person name="Kwok R."/>
            <person name="Lander E."/>
            <person name="Langley C.H."/>
            <person name="Lapoint R."/>
            <person name="Lazzaro B.P."/>
            <person name="Lee S.J."/>
            <person name="Levesque L."/>
            <person name="Li R."/>
            <person name="Lin C.F."/>
            <person name="Lin M.F."/>
            <person name="Lindblad-Toh K."/>
            <person name="Llopart A."/>
            <person name="Long M."/>
            <person name="Low L."/>
            <person name="Lozovsky E."/>
            <person name="Lu J."/>
            <person name="Luo M."/>
            <person name="Machado C.A."/>
            <person name="Makalowski W."/>
            <person name="Marzo M."/>
            <person name="Matsuda M."/>
            <person name="Matzkin L."/>
            <person name="McAllister B."/>
            <person name="McBride C.S."/>
            <person name="McKernan B."/>
            <person name="McKernan K."/>
            <person name="Mendez-Lago M."/>
            <person name="Minx P."/>
            <person name="Mollenhauer M.U."/>
            <person name="Montooth K."/>
            <person name="Mount S.M."/>
            <person name="Mu X."/>
            <person name="Myers E."/>
            <person name="Negre B."/>
            <person name="Newfeld S."/>
            <person name="Nielsen R."/>
            <person name="Noor M.A."/>
            <person name="O'Grady P."/>
            <person name="Pachter L."/>
            <person name="Papaceit M."/>
            <person name="Parisi M.J."/>
            <person name="Parisi M."/>
            <person name="Parts L."/>
            <person name="Pedersen J.S."/>
            <person name="Pesole G."/>
            <person name="Phillippy A.M."/>
            <person name="Ponting C.P."/>
            <person name="Pop M."/>
            <person name="Porcelli D."/>
            <person name="Powell J.R."/>
            <person name="Prohaska S."/>
            <person name="Pruitt K."/>
            <person name="Puig M."/>
            <person name="Quesneville H."/>
            <person name="Ram K.R."/>
            <person name="Rand D."/>
            <person name="Rasmussen M.D."/>
            <person name="Reed L.K."/>
            <person name="Reenan R."/>
            <person name="Reily A."/>
            <person name="Remington K.A."/>
            <person name="Rieger T.T."/>
            <person name="Ritchie M.G."/>
            <person name="Robin C."/>
            <person name="Rogers Y.H."/>
            <person name="Rohde C."/>
            <person name="Rozas J."/>
            <person name="Rubenfield M.J."/>
            <person name="Ruiz A."/>
            <person name="Russo S."/>
            <person name="Salzberg S.L."/>
            <person name="Sanchez-Gracia A."/>
            <person name="Saranga D.J."/>
            <person name="Sato H."/>
            <person name="Schaeffer S.W."/>
            <person name="Schatz M.C."/>
            <person name="Schlenke T."/>
            <person name="Schwartz R."/>
            <person name="Segarra C."/>
            <person name="Singh R.S."/>
            <person name="Sirot L."/>
            <person name="Sirota M."/>
            <person name="Sisneros N.B."/>
            <person name="Smith C.D."/>
            <person name="Smith T.F."/>
            <person name="Spieth J."/>
            <person name="Stage D.E."/>
            <person name="Stark A."/>
            <person name="Stephan W."/>
            <person name="Strausberg R.L."/>
            <person name="Strempel S."/>
            <person name="Sturgill D."/>
            <person name="Sutton G."/>
            <person name="Sutton G.G."/>
            <person name="Tao W."/>
            <person name="Teichmann S."/>
            <person name="Tobari Y.N."/>
            <person name="Tomimura Y."/>
            <person name="Tsolas J.M."/>
            <person name="Valente V.L."/>
            <person name="Venter E."/>
            <person name="Venter J.C."/>
            <person name="Vicario S."/>
            <person name="Vieira F.G."/>
            <person name="Vilella A.J."/>
            <person name="Villasante A."/>
            <person name="Walenz B."/>
            <person name="Wang J."/>
            <person name="Wasserman M."/>
            <person name="Watts T."/>
            <person name="Wilson D."/>
            <person name="Wilson R.K."/>
            <person name="Wing R.A."/>
            <person name="Wolfner M.F."/>
            <person name="Wong A."/>
            <person name="Wong G.K."/>
            <person name="Wu C.I."/>
            <person name="Wu G."/>
            <person name="Yamamoto D."/>
            <person name="Yang H.P."/>
            <person name="Yang S.P."/>
            <person name="Yorke J.A."/>
            <person name="Yoshida K."/>
            <person name="Zdobnov E."/>
            <person name="Zhang P."/>
            <person name="Zhang Y."/>
            <person name="Zimin A.V."/>
            <person name="Baldwin J."/>
            <person name="Abdouelleil A."/>
            <person name="Abdulkadir J."/>
            <person name="Abebe A."/>
            <person name="Abera B."/>
            <person name="Abreu J."/>
            <person name="Acer S.C."/>
            <person name="Aftuck L."/>
            <person name="Alexander A."/>
            <person name="An P."/>
            <person name="Anderson E."/>
            <person name="Anderson S."/>
            <person name="Arachi H."/>
            <person name="Azer M."/>
            <person name="Bachantsang P."/>
            <person name="Barry A."/>
            <person name="Bayul T."/>
            <person name="Berlin A."/>
            <person name="Bessette D."/>
            <person name="Bloom T."/>
            <person name="Blye J."/>
            <person name="Boguslavskiy L."/>
            <person name="Bonnet C."/>
            <person name="Boukhgalter B."/>
            <person name="Bourzgui I."/>
            <person name="Brown A."/>
            <person name="Cahill P."/>
            <person name="Channer S."/>
            <person name="Cheshatsang Y."/>
            <person name="Chuda L."/>
            <person name="Citroen M."/>
            <person name="Collymore A."/>
            <person name="Cooke P."/>
            <person name="Costello M."/>
            <person name="D'Aco K."/>
            <person name="Daza R."/>
            <person name="De Haan G."/>
            <person name="DeGray S."/>
            <person name="DeMaso C."/>
            <person name="Dhargay N."/>
            <person name="Dooley K."/>
            <person name="Dooley E."/>
            <person name="Doricent M."/>
            <person name="Dorje P."/>
            <person name="Dorjee K."/>
            <person name="Dupes A."/>
            <person name="Elong R."/>
            <person name="Falk J."/>
            <person name="Farina A."/>
            <person name="Faro S."/>
            <person name="Ferguson D."/>
            <person name="Fisher S."/>
            <person name="Foley C.D."/>
            <person name="Franke A."/>
            <person name="Friedrich D."/>
            <person name="Gadbois L."/>
            <person name="Gearin G."/>
            <person name="Gearin C.R."/>
            <person name="Giannoukos G."/>
            <person name="Goode T."/>
            <person name="Graham J."/>
            <person name="Grandbois E."/>
            <person name="Grewal S."/>
            <person name="Gyaltsen K."/>
            <person name="Hafez N."/>
            <person name="Hagos B."/>
            <person name="Hall J."/>
            <person name="Henson C."/>
            <person name="Hollinger A."/>
            <person name="Honan T."/>
            <person name="Huard M.D."/>
            <person name="Hughes L."/>
            <person name="Hurhula B."/>
            <person name="Husby M.E."/>
            <person name="Kamat A."/>
            <person name="Kanga B."/>
            <person name="Kashin S."/>
            <person name="Khazanovich D."/>
            <person name="Kisner P."/>
            <person name="Lance K."/>
            <person name="Lara M."/>
            <person name="Lee W."/>
            <person name="Lennon N."/>
            <person name="Letendre F."/>
            <person name="LeVine R."/>
            <person name="Lipovsky A."/>
            <person name="Liu X."/>
            <person name="Liu J."/>
            <person name="Liu S."/>
            <person name="Lokyitsang T."/>
            <person name="Lokyitsang Y."/>
            <person name="Lubonja R."/>
            <person name="Lui A."/>
            <person name="MacDonald P."/>
            <person name="Magnisalis V."/>
            <person name="Maru K."/>
            <person name="Matthews C."/>
            <person name="McCusker W."/>
            <person name="McDonough S."/>
            <person name="Mehta T."/>
            <person name="Meldrim J."/>
            <person name="Meneus L."/>
            <person name="Mihai O."/>
            <person name="Mihalev A."/>
            <person name="Mihova T."/>
            <person name="Mittelman R."/>
            <person name="Mlenga V."/>
            <person name="Montmayeur A."/>
            <person name="Mulrain L."/>
            <person name="Navidi A."/>
            <person name="Naylor J."/>
            <person name="Negash T."/>
            <person name="Nguyen T."/>
            <person name="Nguyen N."/>
            <person name="Nicol R."/>
            <person name="Norbu C."/>
            <person name="Norbu N."/>
            <person name="Novod N."/>
            <person name="O'Neill B."/>
            <person name="Osman S."/>
            <person name="Markiewicz E."/>
            <person name="Oyono O.L."/>
            <person name="Patti C."/>
            <person name="Phunkhang P."/>
            <person name="Pierre F."/>
            <person name="Priest M."/>
            <person name="Raghuraman S."/>
            <person name="Rege F."/>
            <person name="Reyes R."/>
            <person name="Rise C."/>
            <person name="Rogov P."/>
            <person name="Ross K."/>
            <person name="Ryan E."/>
            <person name="Settipalli S."/>
            <person name="Shea T."/>
            <person name="Sherpa N."/>
            <person name="Shi L."/>
            <person name="Shih D."/>
            <person name="Sparrow T."/>
            <person name="Spaulding J."/>
            <person name="Stalker J."/>
            <person name="Stange-Thomann N."/>
            <person name="Stavropoulos S."/>
            <person name="Stone C."/>
            <person name="Strader C."/>
            <person name="Tesfaye S."/>
            <person name="Thomson T."/>
            <person name="Thoulutsang Y."/>
            <person name="Thoulutsang D."/>
            <person name="Topham K."/>
            <person name="Topping I."/>
            <person name="Tsamla T."/>
            <person name="Vassiliev H."/>
            <person name="Vo A."/>
            <person name="Wangchuk T."/>
            <person name="Wangdi T."/>
            <person name="Weiand M."/>
            <person name="Wilkinson J."/>
            <person name="Wilson A."/>
            <person name="Yadav S."/>
            <person name="Young G."/>
            <person name="Yu Q."/>
            <person name="Zembek L."/>
            <person name="Zhong D."/>
            <person name="Zimmer A."/>
            <person name="Zwirko Z."/>
            <person name="Jaffe D.B."/>
            <person name="Alvarez P."/>
            <person name="Brockman W."/>
            <person name="Butler J."/>
            <person name="Chin C."/>
            <person name="Gnerre S."/>
            <person name="Grabherr M."/>
            <person name="Kleber M."/>
            <person name="Mauceli E."/>
            <person name="MacCallum I."/>
        </authorList>
    </citation>
    <scope>NUCLEOTIDE SEQUENCE [LARGE SCALE GENOMIC DNA]</scope>
    <source>
        <strain evidence="3">Tucson 15010-1051.87</strain>
    </source>
</reference>
<evidence type="ECO:0000313" key="2">
    <source>
        <dbReference type="EMBL" id="KRF82699.1"/>
    </source>
</evidence>
<feature type="region of interest" description="Disordered" evidence="1">
    <location>
        <begin position="605"/>
        <end position="634"/>
    </location>
</feature>
<evidence type="ECO:0000256" key="1">
    <source>
        <dbReference type="SAM" id="MobiDB-lite"/>
    </source>
</evidence>
<keyword evidence="3" id="KW-1185">Reference proteome</keyword>
<dbReference type="EMBL" id="CH940650">
    <property type="protein sequence ID" value="KRF82699.1"/>
    <property type="molecule type" value="Genomic_DNA"/>
</dbReference>
<protein>
    <submittedName>
        <fullName evidence="2">Uncharacterized protein</fullName>
    </submittedName>
</protein>
<evidence type="ECO:0000313" key="3">
    <source>
        <dbReference type="Proteomes" id="UP000008792"/>
    </source>
</evidence>
<dbReference type="KEGG" id="dvi:26530753"/>
<dbReference type="OrthoDB" id="5877502at2759"/>